<dbReference type="PROSITE" id="PS51257">
    <property type="entry name" value="PROKAR_LIPOPROTEIN"/>
    <property type="match status" value="1"/>
</dbReference>
<sequence>MRYKLLSLSLAVLTTSTFCGCKKDTAAPPCYAGKVVGLTCFDGMLINVDPAYRIGVRATRNDSAHSVLGTNVISVVNTMDYGRLATVGLTLHFNAVNDPNRQHSGLQCFAADGVQGGVPRLVLGNVSTMGCQEGPR</sequence>
<organism evidence="1 2">
    <name type="scientific">Hymenobacter negativus</name>
    <dbReference type="NCBI Taxonomy" id="2795026"/>
    <lineage>
        <taxon>Bacteria</taxon>
        <taxon>Pseudomonadati</taxon>
        <taxon>Bacteroidota</taxon>
        <taxon>Cytophagia</taxon>
        <taxon>Cytophagales</taxon>
        <taxon>Hymenobacteraceae</taxon>
        <taxon>Hymenobacter</taxon>
    </lineage>
</organism>
<dbReference type="Proteomes" id="UP000664369">
    <property type="component" value="Unassembled WGS sequence"/>
</dbReference>
<comment type="caution">
    <text evidence="1">The sequence shown here is derived from an EMBL/GenBank/DDBJ whole genome shotgun (WGS) entry which is preliminary data.</text>
</comment>
<evidence type="ECO:0000313" key="2">
    <source>
        <dbReference type="Proteomes" id="UP000664369"/>
    </source>
</evidence>
<name>A0ABS3QHK2_9BACT</name>
<dbReference type="EMBL" id="JAGETZ010000007">
    <property type="protein sequence ID" value="MBO2010642.1"/>
    <property type="molecule type" value="Genomic_DNA"/>
</dbReference>
<evidence type="ECO:0008006" key="3">
    <source>
        <dbReference type="Google" id="ProtNLM"/>
    </source>
</evidence>
<evidence type="ECO:0000313" key="1">
    <source>
        <dbReference type="EMBL" id="MBO2010642.1"/>
    </source>
</evidence>
<keyword evidence="2" id="KW-1185">Reference proteome</keyword>
<reference evidence="1 2" key="1">
    <citation type="submission" date="2021-03" db="EMBL/GenBank/DDBJ databases">
        <authorList>
            <person name="Kim M.K."/>
        </authorList>
    </citation>
    <scope>NUCLEOTIDE SEQUENCE [LARGE SCALE GENOMIC DNA]</scope>
    <source>
        <strain evidence="1 2">BT442</strain>
    </source>
</reference>
<protein>
    <recommendedName>
        <fullName evidence="3">Lipoprotein</fullName>
    </recommendedName>
</protein>
<dbReference type="RefSeq" id="WP_208176264.1">
    <property type="nucleotide sequence ID" value="NZ_JAGETZ010000007.1"/>
</dbReference>
<gene>
    <name evidence="1" type="ORF">J4E00_16385</name>
</gene>
<accession>A0ABS3QHK2</accession>
<proteinExistence type="predicted"/>